<dbReference type="AlphaFoldDB" id="A0ABD4HNG0"/>
<dbReference type="Gene3D" id="3.10.450.40">
    <property type="match status" value="1"/>
</dbReference>
<evidence type="ECO:0000313" key="3">
    <source>
        <dbReference type="Proteomes" id="UP000571857"/>
    </source>
</evidence>
<proteinExistence type="predicted"/>
<dbReference type="Proteomes" id="UP001241571">
    <property type="component" value="Unassembled WGS sequence"/>
</dbReference>
<dbReference type="EMBL" id="JASUBT010000016">
    <property type="protein sequence ID" value="MDL4937340.1"/>
    <property type="molecule type" value="Genomic_DNA"/>
</dbReference>
<dbReference type="Proteomes" id="UP000571857">
    <property type="component" value="Unassembled WGS sequence"/>
</dbReference>
<evidence type="ECO:0000313" key="2">
    <source>
        <dbReference type="EMBL" id="MDL4937340.1"/>
    </source>
</evidence>
<dbReference type="RefSeq" id="WP_135172204.1">
    <property type="nucleotide sequence ID" value="NZ_CAJSYR010000009.1"/>
</dbReference>
<dbReference type="Pfam" id="PF10934">
    <property type="entry name" value="Sheath_initiator"/>
    <property type="match status" value="1"/>
</dbReference>
<gene>
    <name evidence="1" type="ORF">HWH42_10565</name>
    <name evidence="2" type="ORF">QRX88_16680</name>
</gene>
<accession>A0ABD4HNG0</accession>
<dbReference type="EMBL" id="JABXJK010000059">
    <property type="protein sequence ID" value="MBA0973016.1"/>
    <property type="molecule type" value="Genomic_DNA"/>
</dbReference>
<dbReference type="SUPFAM" id="SSF160719">
    <property type="entry name" value="gpW/gp25-like"/>
    <property type="match status" value="1"/>
</dbReference>
<evidence type="ECO:0000313" key="1">
    <source>
        <dbReference type="EMBL" id="MBA0973016.1"/>
    </source>
</evidence>
<reference evidence="1 3" key="1">
    <citation type="submission" date="2020-06" db="EMBL/GenBank/DDBJ databases">
        <title>Crossreactivity between MHC class I-restricted antigens from cancer cells and an enterococcal bacteriophage.</title>
        <authorList>
            <person name="Fluckiger A."/>
            <person name="Daillere R."/>
            <person name="Sassi M."/>
            <person name="Cattoir V."/>
            <person name="Kroemer G."/>
            <person name="Zitvogel L."/>
        </authorList>
    </citation>
    <scope>NUCLEOTIDE SEQUENCE [LARGE SCALE GENOMIC DNA]</scope>
    <source>
        <strain evidence="1 3">EG4</strain>
    </source>
</reference>
<reference evidence="2 4" key="2">
    <citation type="submission" date="2023-06" db="EMBL/GenBank/DDBJ databases">
        <title>Acute promotion of culturable opportunistic pathogens and persistent increase of antibiotic resistance following antibiotic exposure in mouse gut microbiota.</title>
        <authorList>
            <person name="Li L."/>
            <person name="Wang B."/>
            <person name="Sun Y."/>
            <person name="Wang M."/>
            <person name="Xu H."/>
        </authorList>
    </citation>
    <scope>NUCLEOTIDE SEQUENCE [LARGE SCALE GENOMIC DNA]</scope>
    <source>
        <strain evidence="2 4">CRI2_2</strain>
    </source>
</reference>
<evidence type="ECO:0000313" key="4">
    <source>
        <dbReference type="Proteomes" id="UP001241571"/>
    </source>
</evidence>
<dbReference type="InterPro" id="IPR020288">
    <property type="entry name" value="Sheath_initiator"/>
</dbReference>
<comment type="caution">
    <text evidence="1">The sequence shown here is derived from an EMBL/GenBank/DDBJ whole genome shotgun (WGS) entry which is preliminary data.</text>
</comment>
<name>A0ABD4HNG0_ENTGA</name>
<protein>
    <submittedName>
        <fullName evidence="1">DUF2634 domain-containing protein</fullName>
    </submittedName>
</protein>
<organism evidence="1 3">
    <name type="scientific">Enterococcus gallinarum</name>
    <dbReference type="NCBI Taxonomy" id="1353"/>
    <lineage>
        <taxon>Bacteria</taxon>
        <taxon>Bacillati</taxon>
        <taxon>Bacillota</taxon>
        <taxon>Bacilli</taxon>
        <taxon>Lactobacillales</taxon>
        <taxon>Enterococcaceae</taxon>
        <taxon>Enterococcus</taxon>
    </lineage>
</organism>
<sequence length="124" mass="14367">MDEEVIEQIPSRTYRVLNGRIAGWVDDLEAVRQSIDKMLHTERFTWPIYTDNYGIELQNLIGQDIDLVISEIERVITETISIDERIIGLEDFSITQESRSSLLVSFFVSTIYGQVKIEQEVNVE</sequence>